<reference evidence="1" key="1">
    <citation type="submission" date="2019-08" db="EMBL/GenBank/DDBJ databases">
        <authorList>
            <person name="Kucharzyk K."/>
            <person name="Murdoch R.W."/>
            <person name="Higgins S."/>
            <person name="Loffler F."/>
        </authorList>
    </citation>
    <scope>NUCLEOTIDE SEQUENCE</scope>
</reference>
<name>A0A645AQD8_9ZZZZ</name>
<accession>A0A645AQD8</accession>
<gene>
    <name evidence="1" type="ORF">SDC9_101761</name>
</gene>
<sequence length="89" mass="10420">MGCILHHRSSKYADNIEELCVADADIISHYDNIPMCFGVAFKYNKINTDSVAEWVKYFEHDWNDLSERTKRAFKPRYDIIMDVLFGALL</sequence>
<evidence type="ECO:0000313" key="1">
    <source>
        <dbReference type="EMBL" id="MPM54978.1"/>
    </source>
</evidence>
<protein>
    <submittedName>
        <fullName evidence="1">Uncharacterized protein</fullName>
    </submittedName>
</protein>
<comment type="caution">
    <text evidence="1">The sequence shown here is derived from an EMBL/GenBank/DDBJ whole genome shotgun (WGS) entry which is preliminary data.</text>
</comment>
<proteinExistence type="predicted"/>
<dbReference type="EMBL" id="VSSQ01015055">
    <property type="protein sequence ID" value="MPM54978.1"/>
    <property type="molecule type" value="Genomic_DNA"/>
</dbReference>
<organism evidence="1">
    <name type="scientific">bioreactor metagenome</name>
    <dbReference type="NCBI Taxonomy" id="1076179"/>
    <lineage>
        <taxon>unclassified sequences</taxon>
        <taxon>metagenomes</taxon>
        <taxon>ecological metagenomes</taxon>
    </lineage>
</organism>
<dbReference type="AlphaFoldDB" id="A0A645AQD8"/>